<gene>
    <name evidence="2" type="primary">hicA</name>
    <name evidence="1" type="ORF">EIG79_08970</name>
    <name evidence="2" type="ORF">NCTC11296_00664</name>
</gene>
<proteinExistence type="predicted"/>
<dbReference type="PIRSF" id="PIRSF028744">
    <property type="entry name" value="Addict_mod_HI1419"/>
    <property type="match status" value="1"/>
</dbReference>
<reference evidence="1 4" key="2">
    <citation type="submission" date="2018-11" db="EMBL/GenBank/DDBJ databases">
        <title>Sequencing Av. paragallinarum serogroups.</title>
        <authorList>
            <person name="Hellmuth J.E."/>
            <person name="Boucher C.E."/>
            <person name="Cason E.D."/>
        </authorList>
    </citation>
    <scope>NUCLEOTIDE SEQUENCE [LARGE SCALE GENOMIC DNA]</scope>
    <source>
        <strain evidence="1 4">SA-3</strain>
    </source>
</reference>
<sequence>MINKIRRSQAFIEWLDKLKDINAKKKIITRINRASFGNFGDHKRLNEILWEMRITEGKGYRVYYTVIGDAVYLLVLGGHKGTQSKDIILATEMAQAVLEELNNERN</sequence>
<protein>
    <submittedName>
        <fullName evidence="2">Addiction module killer protein</fullName>
    </submittedName>
    <submittedName>
        <fullName evidence="1">Type II toxin-antitoxin system RelE/ParE family toxin</fullName>
    </submittedName>
</protein>
<dbReference type="InterPro" id="IPR035093">
    <property type="entry name" value="RelE/ParE_toxin_dom_sf"/>
</dbReference>
<reference evidence="2 3" key="1">
    <citation type="submission" date="2018-06" db="EMBL/GenBank/DDBJ databases">
        <authorList>
            <consortium name="Pathogen Informatics"/>
            <person name="Doyle S."/>
        </authorList>
    </citation>
    <scope>NUCLEOTIDE SEQUENCE [LARGE SCALE GENOMIC DNA]</scope>
    <source>
        <strain evidence="2 3">NCTC11296</strain>
    </source>
</reference>
<dbReference type="NCBIfam" id="TIGR02683">
    <property type="entry name" value="upstrm_HI1419"/>
    <property type="match status" value="1"/>
</dbReference>
<dbReference type="RefSeq" id="WP_017805516.1">
    <property type="nucleotide sequence ID" value="NZ_CP173233.1"/>
</dbReference>
<dbReference type="Proteomes" id="UP000254465">
    <property type="component" value="Unassembled WGS sequence"/>
</dbReference>
<dbReference type="AlphaFoldDB" id="A0A377I6D9"/>
<dbReference type="PANTHER" id="PTHR41791:SF1">
    <property type="entry name" value="SSL7039 PROTEIN"/>
    <property type="match status" value="1"/>
</dbReference>
<dbReference type="Proteomes" id="UP000294229">
    <property type="component" value="Unassembled WGS sequence"/>
</dbReference>
<dbReference type="SUPFAM" id="SSF143011">
    <property type="entry name" value="RelE-like"/>
    <property type="match status" value="1"/>
</dbReference>
<dbReference type="InterPro" id="IPR014056">
    <property type="entry name" value="TypeIITA-like_toxin_pred"/>
</dbReference>
<accession>A0A377I6D9</accession>
<organism evidence="2 3">
    <name type="scientific">Avibacterium paragallinarum</name>
    <name type="common">Haemophilus gallinarum</name>
    <dbReference type="NCBI Taxonomy" id="728"/>
    <lineage>
        <taxon>Bacteria</taxon>
        <taxon>Pseudomonadati</taxon>
        <taxon>Pseudomonadota</taxon>
        <taxon>Gammaproteobacteria</taxon>
        <taxon>Pasteurellales</taxon>
        <taxon>Pasteurellaceae</taxon>
        <taxon>Avibacterium</taxon>
    </lineage>
</organism>
<dbReference type="PANTHER" id="PTHR41791">
    <property type="entry name" value="SSL7039 PROTEIN"/>
    <property type="match status" value="1"/>
</dbReference>
<evidence type="ECO:0000313" key="4">
    <source>
        <dbReference type="Proteomes" id="UP000294229"/>
    </source>
</evidence>
<dbReference type="EMBL" id="UGHK01000001">
    <property type="protein sequence ID" value="STO70753.1"/>
    <property type="molecule type" value="Genomic_DNA"/>
</dbReference>
<dbReference type="EMBL" id="RQXS01000046">
    <property type="protein sequence ID" value="RZN57570.1"/>
    <property type="molecule type" value="Genomic_DNA"/>
</dbReference>
<evidence type="ECO:0000313" key="1">
    <source>
        <dbReference type="EMBL" id="RZN57570.1"/>
    </source>
</evidence>
<evidence type="ECO:0000313" key="3">
    <source>
        <dbReference type="Proteomes" id="UP000254465"/>
    </source>
</evidence>
<name>A0A377I6D9_AVIPA</name>
<evidence type="ECO:0000313" key="2">
    <source>
        <dbReference type="EMBL" id="STO70753.1"/>
    </source>
</evidence>